<evidence type="ECO:0000313" key="3">
    <source>
        <dbReference type="EMBL" id="MCA5893619.1"/>
    </source>
</evidence>
<comment type="caution">
    <text evidence="3">The sequence shown here is derived from an EMBL/GenBank/DDBJ whole genome shotgun (WGS) entry which is preliminary data.</text>
</comment>
<organism evidence="3 4">
    <name type="scientific">Isoptericola luteus</name>
    <dbReference type="NCBI Taxonomy" id="2879484"/>
    <lineage>
        <taxon>Bacteria</taxon>
        <taxon>Bacillati</taxon>
        <taxon>Actinomycetota</taxon>
        <taxon>Actinomycetes</taxon>
        <taxon>Micrococcales</taxon>
        <taxon>Promicromonosporaceae</taxon>
        <taxon>Isoptericola</taxon>
    </lineage>
</organism>
<dbReference type="InterPro" id="IPR005158">
    <property type="entry name" value="BTAD"/>
</dbReference>
<evidence type="ECO:0000313" key="4">
    <source>
        <dbReference type="Proteomes" id="UP001319870"/>
    </source>
</evidence>
<feature type="region of interest" description="Disordered" evidence="1">
    <location>
        <begin position="17"/>
        <end position="40"/>
    </location>
</feature>
<dbReference type="EMBL" id="JAIXCQ010000005">
    <property type="protein sequence ID" value="MCA5893619.1"/>
    <property type="molecule type" value="Genomic_DNA"/>
</dbReference>
<proteinExistence type="predicted"/>
<dbReference type="SUPFAM" id="SSF48452">
    <property type="entry name" value="TPR-like"/>
    <property type="match status" value="1"/>
</dbReference>
<evidence type="ECO:0000259" key="2">
    <source>
        <dbReference type="SMART" id="SM01043"/>
    </source>
</evidence>
<dbReference type="SMART" id="SM01043">
    <property type="entry name" value="BTAD"/>
    <property type="match status" value="1"/>
</dbReference>
<accession>A0ABS7ZJ28</accession>
<dbReference type="InterPro" id="IPR011990">
    <property type="entry name" value="TPR-like_helical_dom_sf"/>
</dbReference>
<name>A0ABS7ZJ28_9MICO</name>
<sequence>MDVTITEGYRAFMNQTGALREPLVDERPAPDEEAGPTSLLPEPATAYVDAAATTEQDVAALAPPVPPSTTDTVHAADPTLDTDLELWHLGDKCPVPRVMLLGTLRATAHGVSQEVSERKHHYIELMTYLWAHPHGVPSATLSDEFGYTRERARVEISHLRKYLGVDPRTGEEYLPTAPSTRERSETGWNGYIVRGVLFDMDLFRRLRARAQARGADGLPDLVAALRLIRGEPFADLRADSWTWMFEGERFDQEFAAAIVDVAHLVATRSMRDGDLSTARRAAETALSASPYDETARLDLARIAELEGNHAEAAQIRGDGVFRRTDDYRPPLDPSERTLKVEASRRRTPKQ</sequence>
<keyword evidence="4" id="KW-1185">Reference proteome</keyword>
<dbReference type="RefSeq" id="WP_225565368.1">
    <property type="nucleotide sequence ID" value="NZ_JAIXCQ010000005.1"/>
</dbReference>
<feature type="region of interest" description="Disordered" evidence="1">
    <location>
        <begin position="323"/>
        <end position="350"/>
    </location>
</feature>
<gene>
    <name evidence="3" type="ORF">LEP48_09685</name>
</gene>
<dbReference type="Gene3D" id="1.25.40.10">
    <property type="entry name" value="Tetratricopeptide repeat domain"/>
    <property type="match status" value="1"/>
</dbReference>
<protein>
    <submittedName>
        <fullName evidence="3">Bacterial transcriptional activator domain-containing protein</fullName>
    </submittedName>
</protein>
<feature type="domain" description="Bacterial transcriptional activator" evidence="2">
    <location>
        <begin position="198"/>
        <end position="316"/>
    </location>
</feature>
<feature type="compositionally biased region" description="Basic and acidic residues" evidence="1">
    <location>
        <begin position="323"/>
        <end position="344"/>
    </location>
</feature>
<evidence type="ECO:0000256" key="1">
    <source>
        <dbReference type="SAM" id="MobiDB-lite"/>
    </source>
</evidence>
<reference evidence="3 4" key="1">
    <citation type="submission" date="2021-09" db="EMBL/GenBank/DDBJ databases">
        <title>Isoptericola luteus sp. nov., a novel bacterium isolated from Harbin, the capital city of Heilongjiang province.</title>
        <authorList>
            <person name="Li J."/>
        </authorList>
    </citation>
    <scope>NUCLEOTIDE SEQUENCE [LARGE SCALE GENOMIC DNA]</scope>
    <source>
        <strain evidence="3 4">NEAU-Y5</strain>
    </source>
</reference>
<dbReference type="Proteomes" id="UP001319870">
    <property type="component" value="Unassembled WGS sequence"/>
</dbReference>